<dbReference type="AlphaFoldDB" id="A0A517LYL7"/>
<gene>
    <name evidence="3" type="ORF">EC9_18920</name>
</gene>
<reference evidence="3 4" key="1">
    <citation type="submission" date="2019-02" db="EMBL/GenBank/DDBJ databases">
        <title>Deep-cultivation of Planctomycetes and their phenomic and genomic characterization uncovers novel biology.</title>
        <authorList>
            <person name="Wiegand S."/>
            <person name="Jogler M."/>
            <person name="Boedeker C."/>
            <person name="Pinto D."/>
            <person name="Vollmers J."/>
            <person name="Rivas-Marin E."/>
            <person name="Kohn T."/>
            <person name="Peeters S.H."/>
            <person name="Heuer A."/>
            <person name="Rast P."/>
            <person name="Oberbeckmann S."/>
            <person name="Bunk B."/>
            <person name="Jeske O."/>
            <person name="Meyerdierks A."/>
            <person name="Storesund J.E."/>
            <person name="Kallscheuer N."/>
            <person name="Luecker S."/>
            <person name="Lage O.M."/>
            <person name="Pohl T."/>
            <person name="Merkel B.J."/>
            <person name="Hornburger P."/>
            <person name="Mueller R.-W."/>
            <person name="Bruemmer F."/>
            <person name="Labrenz M."/>
            <person name="Spormann A.M."/>
            <person name="Op den Camp H."/>
            <person name="Overmann J."/>
            <person name="Amann R."/>
            <person name="Jetten M.S.M."/>
            <person name="Mascher T."/>
            <person name="Medema M.H."/>
            <person name="Devos D.P."/>
            <person name="Kaster A.-K."/>
            <person name="Ovreas L."/>
            <person name="Rohde M."/>
            <person name="Galperin M.Y."/>
            <person name="Jogler C."/>
        </authorList>
    </citation>
    <scope>NUCLEOTIDE SEQUENCE [LARGE SCALE GENOMIC DNA]</scope>
    <source>
        <strain evidence="3 4">EC9</strain>
    </source>
</reference>
<feature type="compositionally biased region" description="Basic residues" evidence="1">
    <location>
        <begin position="109"/>
        <end position="132"/>
    </location>
</feature>
<keyword evidence="4" id="KW-1185">Reference proteome</keyword>
<organism evidence="3 4">
    <name type="scientific">Rosistilla ulvae</name>
    <dbReference type="NCBI Taxonomy" id="1930277"/>
    <lineage>
        <taxon>Bacteria</taxon>
        <taxon>Pseudomonadati</taxon>
        <taxon>Planctomycetota</taxon>
        <taxon>Planctomycetia</taxon>
        <taxon>Pirellulales</taxon>
        <taxon>Pirellulaceae</taxon>
        <taxon>Rosistilla</taxon>
    </lineage>
</organism>
<evidence type="ECO:0000313" key="4">
    <source>
        <dbReference type="Proteomes" id="UP000319557"/>
    </source>
</evidence>
<feature type="region of interest" description="Disordered" evidence="1">
    <location>
        <begin position="105"/>
        <end position="132"/>
    </location>
</feature>
<dbReference type="OrthoDB" id="288328at2"/>
<evidence type="ECO:0000313" key="3">
    <source>
        <dbReference type="EMBL" id="QDS87713.1"/>
    </source>
</evidence>
<evidence type="ECO:0000256" key="1">
    <source>
        <dbReference type="SAM" id="MobiDB-lite"/>
    </source>
</evidence>
<sequence precursor="true">MLRAIRWLGIPCLCFAVVAVGDMPQAQAGGFSIQFGTPSYGYGGYSRSYRPSYGYGYGSPVRVYNQHRSYHSGYGGHHPHRTHYDYHGPSLVPHGNHYDYVPGHYDLHRGHHGHSGHRGHSGRHGHHGHRGH</sequence>
<dbReference type="Proteomes" id="UP000319557">
    <property type="component" value="Chromosome"/>
</dbReference>
<evidence type="ECO:0000256" key="2">
    <source>
        <dbReference type="SAM" id="SignalP"/>
    </source>
</evidence>
<dbReference type="RefSeq" id="WP_145344258.1">
    <property type="nucleotide sequence ID" value="NZ_CP036261.1"/>
</dbReference>
<proteinExistence type="predicted"/>
<dbReference type="EMBL" id="CP036261">
    <property type="protein sequence ID" value="QDS87713.1"/>
    <property type="molecule type" value="Genomic_DNA"/>
</dbReference>
<keyword evidence="2" id="KW-0732">Signal</keyword>
<protein>
    <submittedName>
        <fullName evidence="3">Uncharacterized protein</fullName>
    </submittedName>
</protein>
<name>A0A517LYL7_9BACT</name>
<feature type="signal peptide" evidence="2">
    <location>
        <begin position="1"/>
        <end position="28"/>
    </location>
</feature>
<feature type="chain" id="PRO_5021739085" evidence="2">
    <location>
        <begin position="29"/>
        <end position="132"/>
    </location>
</feature>
<accession>A0A517LYL7</accession>
<dbReference type="KEGG" id="ruv:EC9_18920"/>